<keyword evidence="2" id="KW-0732">Signal</keyword>
<feature type="chain" id="PRO_5020846435" description="Transferrin-binding protein B C-lobe/N-lobe beta barrel domain-containing protein" evidence="2">
    <location>
        <begin position="22"/>
        <end position="297"/>
    </location>
</feature>
<dbReference type="RefSeq" id="WP_136346702.1">
    <property type="nucleotide sequence ID" value="NZ_SSOC01000001.1"/>
</dbReference>
<evidence type="ECO:0000313" key="4">
    <source>
        <dbReference type="Proteomes" id="UP000308430"/>
    </source>
</evidence>
<gene>
    <name evidence="3" type="ORF">E6C76_02650</name>
</gene>
<dbReference type="Proteomes" id="UP000308430">
    <property type="component" value="Unassembled WGS sequence"/>
</dbReference>
<dbReference type="OrthoDB" id="8607327at2"/>
<comment type="subcellular location">
    <subcellularLocation>
        <location evidence="1">Cell outer membrane</location>
    </subcellularLocation>
</comment>
<name>A0A4S4B8H0_9RHOO</name>
<dbReference type="EMBL" id="SSOC01000001">
    <property type="protein sequence ID" value="THF67293.1"/>
    <property type="molecule type" value="Genomic_DNA"/>
</dbReference>
<evidence type="ECO:0000313" key="3">
    <source>
        <dbReference type="EMBL" id="THF67293.1"/>
    </source>
</evidence>
<evidence type="ECO:0000256" key="2">
    <source>
        <dbReference type="SAM" id="SignalP"/>
    </source>
</evidence>
<comment type="caution">
    <text evidence="3">The sequence shown here is derived from an EMBL/GenBank/DDBJ whole genome shotgun (WGS) entry which is preliminary data.</text>
</comment>
<keyword evidence="4" id="KW-1185">Reference proteome</keyword>
<feature type="signal peptide" evidence="2">
    <location>
        <begin position="1"/>
        <end position="21"/>
    </location>
</feature>
<organism evidence="3 4">
    <name type="scientific">Pseudothauera nasutitermitis</name>
    <dbReference type="NCBI Taxonomy" id="2565930"/>
    <lineage>
        <taxon>Bacteria</taxon>
        <taxon>Pseudomonadati</taxon>
        <taxon>Pseudomonadota</taxon>
        <taxon>Betaproteobacteria</taxon>
        <taxon>Rhodocyclales</taxon>
        <taxon>Zoogloeaceae</taxon>
        <taxon>Pseudothauera</taxon>
    </lineage>
</organism>
<sequence>MKMTVIATAVLSLAAAAPAFAQAPNVQGGSSNTANVQVGPSAFPPGSPTGFAGIRMQRSDGTWSGYVNIAAAPINQVTTFATANSAGPFYANHPDGYRIAQVWYNNQNAVANVYSLRQVTYAQAAPWPQFGGLVIGQLKGNTPGSAVYFGEWSPTVSGTPNQGDSTDLNMASSGRTVWYVGDNAVTSMPALVNAQYSVVGIRQTGVGTNLPYAPALYTGTLTANYSTNIGLGAITGSISRNGDSVNFLGTLISSNGTFANFGNTISGRFYNNAAALAGIYTGGGAGNHIAFGGSRSN</sequence>
<evidence type="ECO:0008006" key="5">
    <source>
        <dbReference type="Google" id="ProtNLM"/>
    </source>
</evidence>
<evidence type="ECO:0000256" key="1">
    <source>
        <dbReference type="ARBA" id="ARBA00004442"/>
    </source>
</evidence>
<dbReference type="SUPFAM" id="SSF56925">
    <property type="entry name" value="OMPA-like"/>
    <property type="match status" value="1"/>
</dbReference>
<dbReference type="AlphaFoldDB" id="A0A4S4B8H0"/>
<dbReference type="InterPro" id="IPR011250">
    <property type="entry name" value="OMP/PagP_B-barrel"/>
</dbReference>
<reference evidence="3 4" key="1">
    <citation type="submission" date="2019-04" db="EMBL/GenBank/DDBJ databases">
        <title>Azoarcus nasutitermitis sp. nov. isolated from termite nest.</title>
        <authorList>
            <person name="Lin S.-Y."/>
            <person name="Hameed A."/>
            <person name="Hsu Y.-H."/>
            <person name="Young C.-C."/>
        </authorList>
    </citation>
    <scope>NUCLEOTIDE SEQUENCE [LARGE SCALE GENOMIC DNA]</scope>
    <source>
        <strain evidence="3 4">CC-YHH838</strain>
    </source>
</reference>
<protein>
    <recommendedName>
        <fullName evidence="5">Transferrin-binding protein B C-lobe/N-lobe beta barrel domain-containing protein</fullName>
    </recommendedName>
</protein>
<accession>A0A4S4B8H0</accession>
<proteinExistence type="predicted"/>
<dbReference type="GO" id="GO:0009279">
    <property type="term" value="C:cell outer membrane"/>
    <property type="evidence" value="ECO:0007669"/>
    <property type="project" value="UniProtKB-SubCell"/>
</dbReference>